<evidence type="ECO:0000313" key="1">
    <source>
        <dbReference type="EMBL" id="CAB4121886.1"/>
    </source>
</evidence>
<dbReference type="EMBL" id="LR796154">
    <property type="protein sequence ID" value="CAB4121886.1"/>
    <property type="molecule type" value="Genomic_DNA"/>
</dbReference>
<gene>
    <name evidence="1" type="ORF">UFOVP17_22</name>
</gene>
<proteinExistence type="predicted"/>
<protein>
    <submittedName>
        <fullName evidence="1">Uncharacterized protein</fullName>
    </submittedName>
</protein>
<reference evidence="1" key="1">
    <citation type="submission" date="2020-04" db="EMBL/GenBank/DDBJ databases">
        <authorList>
            <person name="Chiriac C."/>
            <person name="Salcher M."/>
            <person name="Ghai R."/>
            <person name="Kavagutti S V."/>
        </authorList>
    </citation>
    <scope>NUCLEOTIDE SEQUENCE</scope>
</reference>
<sequence>MDLKIIKSAATDVTVSVNSTEVTVQKSSNVVVEVTPQKAETITIDRGVQGAQGEPGVGVPAGGTTGQVLAKASGSNYDTTWSNAGSGSVTSVAVTGGTTGLTTTGSPITTSGTIALGGTLALANGGTGATTASGARTNLSAAINGANNDITSMSAITGGIDTPDYLQLDTAAAASIAVAKLRWNATTATAAFGIVDGTDEVNIGEQMFAYVTNAESVAITRGQPVYLYQATGNRATVKLAYNTSDATSAKTLGLVAQDSIGANQTGFVITQGVVSKFDTSAFAEGATLYLGATAGTLTATKPKAPNHLVYIGVVERSNAGNGQIYVRPQNGYELDEIHDVQINSPANGQTIIYDATASLWKNANLTAGTGVSVTNGASSITLTNTAPDQVVSLTGAGTTTVTGTYPSFTITSTGGSGGGTVTSVGGTGSVNGITLTGTVTSSGNLTLGGTLGSIANSQLTNSSITINGTAVSLGGSITTPSGTVTSVTGTAPVVSSGGATPAISMAAATSLVSGYLTSTDWSTFNGKYSTGGALGTPASGTLTNCTGYTYANLSGTVPTWNQNTTGNAATVTNGVYTTGSYSNPAWITSISGSIVSGAVASATTAGSATTATSATSATTSTNIAGGTATQIPYQTSASTTGFIAAPSTASYLQWNGTSYTWSNPSGAGTVSSVDLSMPSGFSVSGNPITSSGTLAVTTSLSGILKGNGTGFTTATSGTDYAPATSGTSILYGNGSGGFSNVTIGSGLSFSTGTLTATGGGGGTPAGANTQVQYNNSGAFGASSSFTFDGVNVTSPEFTATASTSASSTNGAFAYGTLGYSDTDVMASFQSSVNSYNQVVLQNTNAGASASTNFNVSNNNGTATTNYGELGINSSGFSGTGSFGAAGNVYLSSASTDLAIGTYGANAIHFVTNSGATDAGSISSAGKWAINASSTNTTATALLHLGAGTATANTAPLKLTSGTNLTTAEAGAIEYDGQLKYFTPTGTARALTQNSYYYRKNTATTLSSATGNQSIFALTNGVIVAANTIYEVECEFELSTSGTTSHTEAFGFTLATATVTNMGVAVNRLSGSTTSSALGAYLTTVTPVVVTGSLTTAQTGVYRVKGTIAFGTGGSFNPVVAFSAAPGGTSSILLGSWMKVTPIGTTGSNVSIGTWA</sequence>
<accession>A0A6J5KL55</accession>
<organism evidence="1">
    <name type="scientific">uncultured Caudovirales phage</name>
    <dbReference type="NCBI Taxonomy" id="2100421"/>
    <lineage>
        <taxon>Viruses</taxon>
        <taxon>Duplodnaviria</taxon>
        <taxon>Heunggongvirae</taxon>
        <taxon>Uroviricota</taxon>
        <taxon>Caudoviricetes</taxon>
        <taxon>Peduoviridae</taxon>
        <taxon>Maltschvirus</taxon>
        <taxon>Maltschvirus maltsch</taxon>
    </lineage>
</organism>
<name>A0A6J5KL55_9CAUD</name>